<evidence type="ECO:0000313" key="2">
    <source>
        <dbReference type="Proteomes" id="UP000292052"/>
    </source>
</evidence>
<dbReference type="EMBL" id="QDEB01019632">
    <property type="protein sequence ID" value="RZC41155.1"/>
    <property type="molecule type" value="Genomic_DNA"/>
</dbReference>
<evidence type="ECO:0000313" key="1">
    <source>
        <dbReference type="EMBL" id="RZC41155.1"/>
    </source>
</evidence>
<accession>A0A482W858</accession>
<sequence>MEDPYLRHEIGISGHCLERPLRLNPKKMKNYSYRSRRSTSFDTNPWLNQKPTVICRNCKSMIEHNVVNSIEELLD</sequence>
<dbReference type="Proteomes" id="UP000292052">
    <property type="component" value="Unassembled WGS sequence"/>
</dbReference>
<gene>
    <name evidence="1" type="ORF">BDFB_014411</name>
</gene>
<name>A0A482W858_ASBVE</name>
<proteinExistence type="predicted"/>
<comment type="caution">
    <text evidence="1">The sequence shown here is derived from an EMBL/GenBank/DDBJ whole genome shotgun (WGS) entry which is preliminary data.</text>
</comment>
<organism evidence="1 2">
    <name type="scientific">Asbolus verrucosus</name>
    <name type="common">Desert ironclad beetle</name>
    <dbReference type="NCBI Taxonomy" id="1661398"/>
    <lineage>
        <taxon>Eukaryota</taxon>
        <taxon>Metazoa</taxon>
        <taxon>Ecdysozoa</taxon>
        <taxon>Arthropoda</taxon>
        <taxon>Hexapoda</taxon>
        <taxon>Insecta</taxon>
        <taxon>Pterygota</taxon>
        <taxon>Neoptera</taxon>
        <taxon>Endopterygota</taxon>
        <taxon>Coleoptera</taxon>
        <taxon>Polyphaga</taxon>
        <taxon>Cucujiformia</taxon>
        <taxon>Tenebrionidae</taxon>
        <taxon>Pimeliinae</taxon>
        <taxon>Asbolus</taxon>
    </lineage>
</organism>
<protein>
    <submittedName>
        <fullName evidence="1">Uncharacterized protein</fullName>
    </submittedName>
</protein>
<reference evidence="1 2" key="1">
    <citation type="submission" date="2017-03" db="EMBL/GenBank/DDBJ databases">
        <title>Genome of the blue death feigning beetle - Asbolus verrucosus.</title>
        <authorList>
            <person name="Rider S.D."/>
        </authorList>
    </citation>
    <scope>NUCLEOTIDE SEQUENCE [LARGE SCALE GENOMIC DNA]</scope>
    <source>
        <strain evidence="1">Butters</strain>
        <tissue evidence="1">Head and leg muscle</tissue>
    </source>
</reference>
<keyword evidence="2" id="KW-1185">Reference proteome</keyword>
<dbReference type="OrthoDB" id="6691783at2759"/>
<dbReference type="AlphaFoldDB" id="A0A482W858"/>